<evidence type="ECO:0000313" key="1">
    <source>
        <dbReference type="EMBL" id="MBO0951666.1"/>
    </source>
</evidence>
<dbReference type="Proteomes" id="UP000664628">
    <property type="component" value="Unassembled WGS sequence"/>
</dbReference>
<comment type="caution">
    <text evidence="1">The sequence shown here is derived from an EMBL/GenBank/DDBJ whole genome shotgun (WGS) entry which is preliminary data.</text>
</comment>
<reference evidence="1 2" key="1">
    <citation type="submission" date="2021-03" db="EMBL/GenBank/DDBJ databases">
        <title>Fibrella sp. HMF5405 genome sequencing and assembly.</title>
        <authorList>
            <person name="Kang H."/>
            <person name="Kim H."/>
            <person name="Bae S."/>
            <person name="Joh K."/>
        </authorList>
    </citation>
    <scope>NUCLEOTIDE SEQUENCE [LARGE SCALE GENOMIC DNA]</scope>
    <source>
        <strain evidence="1 2">HMF5405</strain>
    </source>
</reference>
<dbReference type="RefSeq" id="WP_207331612.1">
    <property type="nucleotide sequence ID" value="NZ_JAFMYW010000008.1"/>
</dbReference>
<evidence type="ECO:0000313" key="2">
    <source>
        <dbReference type="Proteomes" id="UP000664628"/>
    </source>
</evidence>
<proteinExistence type="predicted"/>
<sequence length="174" mass="19900">MATRLSWVKEAFRRDVHLMENGVEVGKLHQAIFERDVDASLYTVQLRFDVTGFLRHAVNVHDLTADNRIIGTITLHFGKRAELTLENGSVYTWKRHNMLMREWDMIREGATDADDKEVVSYTRTRQFLTDHGDITTDLPSPEAEIVLLTGLFIRNYFLRRRRVVAAAGVAALGA</sequence>
<dbReference type="EMBL" id="JAFMYW010000008">
    <property type="protein sequence ID" value="MBO0951666.1"/>
    <property type="molecule type" value="Genomic_DNA"/>
</dbReference>
<protein>
    <submittedName>
        <fullName evidence="1">Uncharacterized protein</fullName>
    </submittedName>
</protein>
<organism evidence="1 2">
    <name type="scientific">Fibrella forsythiae</name>
    <dbReference type="NCBI Taxonomy" id="2817061"/>
    <lineage>
        <taxon>Bacteria</taxon>
        <taxon>Pseudomonadati</taxon>
        <taxon>Bacteroidota</taxon>
        <taxon>Cytophagia</taxon>
        <taxon>Cytophagales</taxon>
        <taxon>Spirosomataceae</taxon>
        <taxon>Fibrella</taxon>
    </lineage>
</organism>
<keyword evidence="2" id="KW-1185">Reference proteome</keyword>
<name>A0ABS3JNT7_9BACT</name>
<gene>
    <name evidence="1" type="ORF">J2I46_23990</name>
</gene>
<accession>A0ABS3JNT7</accession>